<reference evidence="1" key="1">
    <citation type="journal article" date="2023" name="bioRxiv">
        <title>Improved chromosome-level genome assembly for marigold (Tagetes erecta).</title>
        <authorList>
            <person name="Jiang F."/>
            <person name="Yuan L."/>
            <person name="Wang S."/>
            <person name="Wang H."/>
            <person name="Xu D."/>
            <person name="Wang A."/>
            <person name="Fan W."/>
        </authorList>
    </citation>
    <scope>NUCLEOTIDE SEQUENCE</scope>
    <source>
        <strain evidence="1">WSJ</strain>
        <tissue evidence="1">Leaf</tissue>
    </source>
</reference>
<comment type="caution">
    <text evidence="1">The sequence shown here is derived from an EMBL/GenBank/DDBJ whole genome shotgun (WGS) entry which is preliminary data.</text>
</comment>
<keyword evidence="2" id="KW-1185">Reference proteome</keyword>
<protein>
    <submittedName>
        <fullName evidence="1">Uncharacterized protein</fullName>
    </submittedName>
</protein>
<proteinExistence type="predicted"/>
<dbReference type="EMBL" id="JAUHHV010000001">
    <property type="protein sequence ID" value="KAK1437351.1"/>
    <property type="molecule type" value="Genomic_DNA"/>
</dbReference>
<gene>
    <name evidence="1" type="ORF">QVD17_03142</name>
</gene>
<sequence length="113" mass="13229">MLVPSTLGFIMLKNIYIYICKKKKERKKEKEKKKRKKKRKKEIERAWNSLHIKAEENGVKHKNCNLGRWSTLLGRWSTPRPTKNGFLGVLRSFLRIFEGVTKGESAGVSRGRK</sequence>
<dbReference type="Proteomes" id="UP001229421">
    <property type="component" value="Unassembled WGS sequence"/>
</dbReference>
<dbReference type="AlphaFoldDB" id="A0AAD8LE12"/>
<organism evidence="1 2">
    <name type="scientific">Tagetes erecta</name>
    <name type="common">African marigold</name>
    <dbReference type="NCBI Taxonomy" id="13708"/>
    <lineage>
        <taxon>Eukaryota</taxon>
        <taxon>Viridiplantae</taxon>
        <taxon>Streptophyta</taxon>
        <taxon>Embryophyta</taxon>
        <taxon>Tracheophyta</taxon>
        <taxon>Spermatophyta</taxon>
        <taxon>Magnoliopsida</taxon>
        <taxon>eudicotyledons</taxon>
        <taxon>Gunneridae</taxon>
        <taxon>Pentapetalae</taxon>
        <taxon>asterids</taxon>
        <taxon>campanulids</taxon>
        <taxon>Asterales</taxon>
        <taxon>Asteraceae</taxon>
        <taxon>Asteroideae</taxon>
        <taxon>Heliantheae alliance</taxon>
        <taxon>Tageteae</taxon>
        <taxon>Tagetes</taxon>
    </lineage>
</organism>
<accession>A0AAD8LE12</accession>
<evidence type="ECO:0000313" key="2">
    <source>
        <dbReference type="Proteomes" id="UP001229421"/>
    </source>
</evidence>
<evidence type="ECO:0000313" key="1">
    <source>
        <dbReference type="EMBL" id="KAK1437351.1"/>
    </source>
</evidence>
<name>A0AAD8LE12_TARER</name>